<protein>
    <recommendedName>
        <fullName evidence="1">S1 motif domain-containing protein</fullName>
    </recommendedName>
</protein>
<dbReference type="SUPFAM" id="SSF50249">
    <property type="entry name" value="Nucleic acid-binding proteins"/>
    <property type="match status" value="4"/>
</dbReference>
<dbReference type="Gene3D" id="2.40.50.140">
    <property type="entry name" value="Nucleic acid-binding proteins"/>
    <property type="match status" value="4"/>
</dbReference>
<dbReference type="InterPro" id="IPR035104">
    <property type="entry name" value="Ribosomal_protein_S1-like"/>
</dbReference>
<dbReference type="PROSITE" id="PS50126">
    <property type="entry name" value="S1"/>
    <property type="match status" value="4"/>
</dbReference>
<accession>A0A1G2C8P4</accession>
<dbReference type="Pfam" id="PF00575">
    <property type="entry name" value="S1"/>
    <property type="match status" value="3"/>
</dbReference>
<proteinExistence type="predicted"/>
<reference evidence="2 3" key="1">
    <citation type="journal article" date="2016" name="Nat. Commun.">
        <title>Thousands of microbial genomes shed light on interconnected biogeochemical processes in an aquifer system.</title>
        <authorList>
            <person name="Anantharaman K."/>
            <person name="Brown C.T."/>
            <person name="Hug L.A."/>
            <person name="Sharon I."/>
            <person name="Castelle C.J."/>
            <person name="Probst A.J."/>
            <person name="Thomas B.C."/>
            <person name="Singh A."/>
            <person name="Wilkins M.J."/>
            <person name="Karaoz U."/>
            <person name="Brodie E.L."/>
            <person name="Williams K.H."/>
            <person name="Hubbard S.S."/>
            <person name="Banfield J.F."/>
        </authorList>
    </citation>
    <scope>NUCLEOTIDE SEQUENCE [LARGE SCALE GENOMIC DNA]</scope>
</reference>
<feature type="domain" description="S1 motif" evidence="1">
    <location>
        <begin position="30"/>
        <end position="97"/>
    </location>
</feature>
<comment type="caution">
    <text evidence="2">The sequence shown here is derived from an EMBL/GenBank/DDBJ whole genome shotgun (WGS) entry which is preliminary data.</text>
</comment>
<evidence type="ECO:0000259" key="1">
    <source>
        <dbReference type="PROSITE" id="PS50126"/>
    </source>
</evidence>
<evidence type="ECO:0000313" key="3">
    <source>
        <dbReference type="Proteomes" id="UP000176349"/>
    </source>
</evidence>
<dbReference type="CDD" id="cd04465">
    <property type="entry name" value="S1_RPS1_repeat_ec2_hs2"/>
    <property type="match status" value="1"/>
</dbReference>
<dbReference type="SMART" id="SM00316">
    <property type="entry name" value="S1"/>
    <property type="match status" value="4"/>
</dbReference>
<name>A0A1G2C8P4_9BACT</name>
<dbReference type="InterPro" id="IPR003029">
    <property type="entry name" value="S1_domain"/>
</dbReference>
<dbReference type="InterPro" id="IPR012340">
    <property type="entry name" value="NA-bd_OB-fold"/>
</dbReference>
<dbReference type="PRINTS" id="PR00681">
    <property type="entry name" value="RIBOSOMALS1"/>
</dbReference>
<evidence type="ECO:0000313" key="2">
    <source>
        <dbReference type="EMBL" id="OGY97139.1"/>
    </source>
</evidence>
<sequence length="364" mass="40124">MPAPIASKKISAVAQLVKNEPELLSVIREGEIVAAKLIKRMPRAAYFDLGKAGTGVIYGLEFMNAKETLKKLAAGEEVHAKIVGLDDGNGNIELSLAEATKQKAWQAVKDIKESGEVVKVKISAANSGGLIAELSDLKAFLPVSQLSNEHYPRVADNDREKILEELKKFVGQELSVKVIDANPRTAKFIISEREITNENVKELLAKYEVGQVVDGIISGVANFGAFMRFADNPQIEGLIHISEIDYKLIENPKDVVKVDEAVKAKIVEIKDGRVSLSLKALKDDPWLKVEERYKAGDAVRGTVFRFNPFGAFVNLAGDIQGLIHVSEFGGVEEMKKELEAGKAYDFTIEMLKPQERRLILKLKK</sequence>
<dbReference type="EMBL" id="MHKV01000021">
    <property type="protein sequence ID" value="OGY97139.1"/>
    <property type="molecule type" value="Genomic_DNA"/>
</dbReference>
<organism evidence="2 3">
    <name type="scientific">Candidatus Liptonbacteria bacterium GWC1_60_9</name>
    <dbReference type="NCBI Taxonomy" id="1798645"/>
    <lineage>
        <taxon>Bacteria</taxon>
        <taxon>Candidatus Liptoniibacteriota</taxon>
    </lineage>
</organism>
<dbReference type="InterPro" id="IPR052757">
    <property type="entry name" value="Ribosomal_protein_S1"/>
</dbReference>
<feature type="domain" description="S1 motif" evidence="1">
    <location>
        <begin position="115"/>
        <end position="193"/>
    </location>
</feature>
<dbReference type="PANTHER" id="PTHR47559">
    <property type="entry name" value="OS03G0844900 PROTEIN"/>
    <property type="match status" value="1"/>
</dbReference>
<dbReference type="Proteomes" id="UP000176349">
    <property type="component" value="Unassembled WGS sequence"/>
</dbReference>
<dbReference type="AlphaFoldDB" id="A0A1G2C8P4"/>
<feature type="domain" description="S1 motif" evidence="1">
    <location>
        <begin position="296"/>
        <end position="363"/>
    </location>
</feature>
<gene>
    <name evidence="2" type="ORF">A2128_01315</name>
</gene>
<feature type="domain" description="S1 motif" evidence="1">
    <location>
        <begin position="210"/>
        <end position="279"/>
    </location>
</feature>
<dbReference type="PANTHER" id="PTHR47559:SF1">
    <property type="entry name" value="OS03G0844900 PROTEIN"/>
    <property type="match status" value="1"/>
</dbReference>
<dbReference type="GO" id="GO:0003676">
    <property type="term" value="F:nucleic acid binding"/>
    <property type="evidence" value="ECO:0007669"/>
    <property type="project" value="InterPro"/>
</dbReference>